<sequence>MVDATKNTVITTTWGTTNARPVQPAVVAKVIKKAKRPLLITGGDVLDEDILKRAVEIGKKGIQIAATGNSMTGFVDEESVFAKYINAHSLALYLSDSGWKGLDGHGNYDLIVALGHKKYYINQVLSGVRNFTKLKSISIERNYIQNATMSFGKLNKETHLKALDELIDNL</sequence>
<accession>A0A424YZG7</accession>
<gene>
    <name evidence="1 2" type="primary">cdhB</name>
    <name evidence="2" type="ORF">D5R95_03760</name>
</gene>
<evidence type="ECO:0000313" key="3">
    <source>
        <dbReference type="Proteomes" id="UP000284763"/>
    </source>
</evidence>
<comment type="subunit">
    <text evidence="1">Heterotetramer of two alpha and two epsilon subunits. The ACDS complex is made up of alpha, epsilon, beta, gamma and delta subunits with a probable stoichiometry of (alpha(2)epsilon(2))(4)-beta(8)-(gamma(1)delta(1))(8).</text>
</comment>
<reference evidence="2 3" key="1">
    <citation type="submission" date="2018-08" db="EMBL/GenBank/DDBJ databases">
        <title>The metabolism and importance of syntrophic acetate oxidation coupled to methane or sulfide production in haloalkaline environments.</title>
        <authorList>
            <person name="Timmers P.H.A."/>
            <person name="Vavourakis C.D."/>
            <person name="Sorokin D.Y."/>
            <person name="Sinninghe Damste J.S."/>
            <person name="Muyzer G."/>
            <person name="Stams A.J.M."/>
            <person name="Plugge C.M."/>
        </authorList>
    </citation>
    <scope>NUCLEOTIDE SEQUENCE [LARGE SCALE GENOMIC DNA]</scope>
    <source>
        <strain evidence="2">MSAO_Arc3</strain>
    </source>
</reference>
<comment type="caution">
    <text evidence="2">The sequence shown here is derived from an EMBL/GenBank/DDBJ whole genome shotgun (WGS) entry which is preliminary data.</text>
</comment>
<organism evidence="2 3">
    <name type="scientific">Methanosalsum natronophilum</name>
    <dbReference type="NCBI Taxonomy" id="768733"/>
    <lineage>
        <taxon>Archaea</taxon>
        <taxon>Methanobacteriati</taxon>
        <taxon>Methanobacteriota</taxon>
        <taxon>Stenosarchaea group</taxon>
        <taxon>Methanomicrobia</taxon>
        <taxon>Methanosarcinales</taxon>
        <taxon>Methanosarcinaceae</taxon>
        <taxon>Methanosalsum</taxon>
    </lineage>
</organism>
<keyword evidence="1" id="KW-0484">Methanogenesis</keyword>
<name>A0A424YZG7_9EURY</name>
<dbReference type="GO" id="GO:0019385">
    <property type="term" value="P:methanogenesis, from acetate"/>
    <property type="evidence" value="ECO:0007669"/>
    <property type="project" value="UniProtKB-UniRule"/>
</dbReference>
<dbReference type="Pfam" id="PF02552">
    <property type="entry name" value="CO_dh"/>
    <property type="match status" value="1"/>
</dbReference>
<evidence type="ECO:0000256" key="1">
    <source>
        <dbReference type="HAMAP-Rule" id="MF_01134"/>
    </source>
</evidence>
<proteinExistence type="inferred from homology"/>
<comment type="pathway">
    <text evidence="1">One-carbon metabolism; methanogenesis from acetate.</text>
</comment>
<evidence type="ECO:0000313" key="2">
    <source>
        <dbReference type="EMBL" id="RQD86744.1"/>
    </source>
</evidence>
<dbReference type="RefSeq" id="WP_259135362.1">
    <property type="nucleotide sequence ID" value="NZ_JANUCS010000014.1"/>
</dbReference>
<dbReference type="AlphaFoldDB" id="A0A424YZG7"/>
<dbReference type="UniPathway" id="UPA00642"/>
<dbReference type="Proteomes" id="UP000284763">
    <property type="component" value="Unassembled WGS sequence"/>
</dbReference>
<dbReference type="InterPro" id="IPR003704">
    <property type="entry name" value="CdhB"/>
</dbReference>
<dbReference type="HAMAP" id="MF_01134">
    <property type="entry name" value="CdhB"/>
    <property type="match status" value="1"/>
</dbReference>
<protein>
    <recommendedName>
        <fullName evidence="1">Acetyl-CoA decarbonylase/synthase complex subunit epsilon</fullName>
        <shortName evidence="1">ACDS complex subunit epsilon</shortName>
    </recommendedName>
    <alternativeName>
        <fullName evidence="1">ACDS complex carbon monoxide dehydrogenase subunit epsilon</fullName>
        <shortName evidence="1">ACDS CODH subunit epsilon</shortName>
    </alternativeName>
</protein>
<comment type="function">
    <text evidence="1">Part of a complex that catalyzes the reversible cleavage of acetyl-CoA, allowing growth on acetate as sole source of carbon and energy. The alpha-epsilon subcomponent functions as a carbon monoxide dehydrogenase. The precise role of the epsilon subunit is unclear; it may have a stabilizing role within the alpha(2)epsilon(2) component and/or be involved in electron transfer to FAD during a potential FAD-mediated CO oxidation.</text>
</comment>
<dbReference type="NCBIfam" id="TIGR00315">
    <property type="entry name" value="cdhB"/>
    <property type="match status" value="1"/>
</dbReference>
<comment type="similarity">
    <text evidence="1">Belongs to the CdhB family.</text>
</comment>
<dbReference type="PIRSF" id="PIRSF006035">
    <property type="entry name" value="CO_dh_b_ACDS_e"/>
    <property type="match status" value="1"/>
</dbReference>
<dbReference type="SUPFAM" id="SSF52467">
    <property type="entry name" value="DHS-like NAD/FAD-binding domain"/>
    <property type="match status" value="1"/>
</dbReference>
<dbReference type="InterPro" id="IPR029035">
    <property type="entry name" value="DHS-like_NAD/FAD-binding_dom"/>
</dbReference>
<dbReference type="Gene3D" id="3.40.50.1220">
    <property type="entry name" value="TPP-binding domain"/>
    <property type="match status" value="1"/>
</dbReference>
<dbReference type="EMBL" id="QZAB01000251">
    <property type="protein sequence ID" value="RQD86744.1"/>
    <property type="molecule type" value="Genomic_DNA"/>
</dbReference>